<evidence type="ECO:0000256" key="3">
    <source>
        <dbReference type="ARBA" id="ARBA00022832"/>
    </source>
</evidence>
<dbReference type="AlphaFoldDB" id="A0A9W4D1P3"/>
<dbReference type="EMBL" id="CAJHIT010000006">
    <property type="protein sequence ID" value="CAD6502501.1"/>
    <property type="molecule type" value="Genomic_DNA"/>
</dbReference>
<organism evidence="7 8">
    <name type="scientific">Blumeria graminis f. sp. triticale</name>
    <dbReference type="NCBI Taxonomy" id="1689686"/>
    <lineage>
        <taxon>Eukaryota</taxon>
        <taxon>Fungi</taxon>
        <taxon>Dikarya</taxon>
        <taxon>Ascomycota</taxon>
        <taxon>Pezizomycotina</taxon>
        <taxon>Leotiomycetes</taxon>
        <taxon>Erysiphales</taxon>
        <taxon>Erysiphaceae</taxon>
        <taxon>Blumeria</taxon>
    </lineage>
</organism>
<comment type="similarity">
    <text evidence="1">Belongs to the ATP-dependent AMP-binding enzyme family.</text>
</comment>
<protein>
    <submittedName>
        <fullName evidence="7">BgTH12-05093</fullName>
    </submittedName>
</protein>
<keyword evidence="3" id="KW-0276">Fatty acid metabolism</keyword>
<dbReference type="Pfam" id="PF00501">
    <property type="entry name" value="AMP-binding"/>
    <property type="match status" value="1"/>
</dbReference>
<evidence type="ECO:0000313" key="8">
    <source>
        <dbReference type="Proteomes" id="UP000683417"/>
    </source>
</evidence>
<dbReference type="Pfam" id="PF13193">
    <property type="entry name" value="AMP-binding_C"/>
    <property type="match status" value="1"/>
</dbReference>
<keyword evidence="4" id="KW-0443">Lipid metabolism</keyword>
<dbReference type="Proteomes" id="UP000683417">
    <property type="component" value="Unassembled WGS sequence"/>
</dbReference>
<gene>
    <name evidence="7" type="ORF">BGTH12_LOCUS3859</name>
</gene>
<keyword evidence="2" id="KW-0436">Ligase</keyword>
<feature type="domain" description="AMP-dependent synthetase/ligase" evidence="5">
    <location>
        <begin position="33"/>
        <end position="424"/>
    </location>
</feature>
<dbReference type="PANTHER" id="PTHR43859">
    <property type="entry name" value="ACYL-ACTIVATING ENZYME"/>
    <property type="match status" value="1"/>
</dbReference>
<accession>A0A9W4D1P3</accession>
<feature type="domain" description="AMP-binding enzyme C-terminal" evidence="6">
    <location>
        <begin position="475"/>
        <end position="559"/>
    </location>
</feature>
<evidence type="ECO:0000313" key="7">
    <source>
        <dbReference type="EMBL" id="CAD6502501.1"/>
    </source>
</evidence>
<evidence type="ECO:0000256" key="2">
    <source>
        <dbReference type="ARBA" id="ARBA00022598"/>
    </source>
</evidence>
<dbReference type="InterPro" id="IPR000873">
    <property type="entry name" value="AMP-dep_synth/lig_dom"/>
</dbReference>
<dbReference type="InterPro" id="IPR025110">
    <property type="entry name" value="AMP-bd_C"/>
</dbReference>
<evidence type="ECO:0000256" key="4">
    <source>
        <dbReference type="ARBA" id="ARBA00023098"/>
    </source>
</evidence>
<evidence type="ECO:0000259" key="6">
    <source>
        <dbReference type="Pfam" id="PF13193"/>
    </source>
</evidence>
<dbReference type="GO" id="GO:0006631">
    <property type="term" value="P:fatty acid metabolic process"/>
    <property type="evidence" value="ECO:0007669"/>
    <property type="project" value="UniProtKB-KW"/>
</dbReference>
<reference evidence="7" key="1">
    <citation type="submission" date="2020-10" db="EMBL/GenBank/DDBJ databases">
        <authorList>
            <person name="Muller C M."/>
        </authorList>
    </citation>
    <scope>NUCLEOTIDE SEQUENCE</scope>
    <source>
        <strain evidence="7">THUN-12</strain>
    </source>
</reference>
<evidence type="ECO:0000259" key="5">
    <source>
        <dbReference type="Pfam" id="PF00501"/>
    </source>
</evidence>
<dbReference type="PANTHER" id="PTHR43859:SF4">
    <property type="entry name" value="BUTANOATE--COA LIGASE AAE1-RELATED"/>
    <property type="match status" value="1"/>
</dbReference>
<evidence type="ECO:0000256" key="1">
    <source>
        <dbReference type="ARBA" id="ARBA00006432"/>
    </source>
</evidence>
<dbReference type="GO" id="GO:0016874">
    <property type="term" value="F:ligase activity"/>
    <property type="evidence" value="ECO:0007669"/>
    <property type="project" value="UniProtKB-KW"/>
</dbReference>
<comment type="caution">
    <text evidence="7">The sequence shown here is derived from an EMBL/GenBank/DDBJ whole genome shotgun (WGS) entry which is preliminary data.</text>
</comment>
<proteinExistence type="inferred from homology"/>
<sequence length="574" mass="63399">MSPINRISSILSQLPSQRLPHIHSLSPTSFLSRAAAIEPHALAIYHTTADGIKVRRTYLEFANRSRGLAHFFLKHGLQRVGILAPNTPAFLETIFAIGAAGGVHVGVNYRLNQEDISYMFSFAEVDCIIVDAEYLSLLDVFKQNHPHVRLIVDTDTNQVSKGDVGPFNNAISEGLEWDAQAGNKLRDGADAHNFDEDTCIAVPFTSGTTAKPKGVVYTHRGAYLAAMANVIESGLSFEDGKRCGYLWTLPMFHAVGWTFPWAVTAVRGTHYCLRKIDYSQIWKLLKNETVTHFSAAPTVVTLLCASKDAAVLCNPIRVTVAASPPSAHLFEQMSNLNLLPNHVYGLTETYGPVTKSYHMPAWNNHPEKEKYANMARQGHGFITSLPIRVVKTNQPEGILVDVEKNGQEIGEIVFSGNICAKEYFNDPEASRKLWAGGVLHSGDLAAWHPDGSAQILDRQKDVIISGGENISSIALEAMIIQHPDVLETAVVSSPDEAWGERPVAFVTLKERADIKTIPDQVLDSPRLVEWARKKSSISRFMIPREFVIVSELPKTSTGKVKKNILRRWAIGDYS</sequence>
<name>A0A9W4D1P3_BLUGR</name>